<feature type="region of interest" description="Disordered" evidence="1">
    <location>
        <begin position="104"/>
        <end position="134"/>
    </location>
</feature>
<dbReference type="PANTHER" id="PTHR33305">
    <property type="entry name" value="ETHYLENE INSENSITIVE 3-LIKE 2 PROTEIN"/>
    <property type="match status" value="1"/>
</dbReference>
<dbReference type="EMBL" id="JBFOLJ010000005">
    <property type="protein sequence ID" value="KAL2535995.1"/>
    <property type="molecule type" value="Genomic_DNA"/>
</dbReference>
<keyword evidence="3" id="KW-1185">Reference proteome</keyword>
<gene>
    <name evidence="2" type="ORF">Fot_17386</name>
</gene>
<evidence type="ECO:0000313" key="2">
    <source>
        <dbReference type="EMBL" id="KAL2535995.1"/>
    </source>
</evidence>
<evidence type="ECO:0000313" key="3">
    <source>
        <dbReference type="Proteomes" id="UP001604277"/>
    </source>
</evidence>
<accession>A0ABD1VF73</accession>
<dbReference type="AlphaFoldDB" id="A0ABD1VF73"/>
<protein>
    <submittedName>
        <fullName evidence="2">Protein ETHYLENE INSENSITIVE 3</fullName>
    </submittedName>
</protein>
<name>A0ABD1VF73_9LAMI</name>
<reference evidence="3" key="1">
    <citation type="submission" date="2024-07" db="EMBL/GenBank/DDBJ databases">
        <title>Two chromosome-level genome assemblies of Korean endemic species Abeliophyllum distichum and Forsythia ovata (Oleaceae).</title>
        <authorList>
            <person name="Jang H."/>
        </authorList>
    </citation>
    <scope>NUCLEOTIDE SEQUENCE [LARGE SCALE GENOMIC DNA]</scope>
</reference>
<sequence length="134" mass="14832">MMDHKIYTCEFLQCPHSEICLGFQDRNSRDNHQLACPYRHSSEFVVSNFSIDDIKPVVFPQSFVQPRPASLPGNSTTPSFDLSGVGVPEDGQRMINELMSFYDNNVQGNKNSNTGNTGVVERSTSPASQNSASK</sequence>
<organism evidence="2 3">
    <name type="scientific">Forsythia ovata</name>
    <dbReference type="NCBI Taxonomy" id="205694"/>
    <lineage>
        <taxon>Eukaryota</taxon>
        <taxon>Viridiplantae</taxon>
        <taxon>Streptophyta</taxon>
        <taxon>Embryophyta</taxon>
        <taxon>Tracheophyta</taxon>
        <taxon>Spermatophyta</taxon>
        <taxon>Magnoliopsida</taxon>
        <taxon>eudicotyledons</taxon>
        <taxon>Gunneridae</taxon>
        <taxon>Pentapetalae</taxon>
        <taxon>asterids</taxon>
        <taxon>lamiids</taxon>
        <taxon>Lamiales</taxon>
        <taxon>Oleaceae</taxon>
        <taxon>Forsythieae</taxon>
        <taxon>Forsythia</taxon>
    </lineage>
</organism>
<proteinExistence type="predicted"/>
<evidence type="ECO:0000256" key="1">
    <source>
        <dbReference type="SAM" id="MobiDB-lite"/>
    </source>
</evidence>
<dbReference type="PANTHER" id="PTHR33305:SF11">
    <property type="entry name" value="PROTEIN ETHYLENE INSENSITIVE 3"/>
    <property type="match status" value="1"/>
</dbReference>
<dbReference type="InterPro" id="IPR006957">
    <property type="entry name" value="EIN3"/>
</dbReference>
<comment type="caution">
    <text evidence="2">The sequence shown here is derived from an EMBL/GenBank/DDBJ whole genome shotgun (WGS) entry which is preliminary data.</text>
</comment>
<feature type="region of interest" description="Disordered" evidence="1">
    <location>
        <begin position="68"/>
        <end position="88"/>
    </location>
</feature>
<dbReference type="Proteomes" id="UP001604277">
    <property type="component" value="Unassembled WGS sequence"/>
</dbReference>